<dbReference type="PANTHER" id="PTHR30055">
    <property type="entry name" value="HTH-TYPE TRANSCRIPTIONAL REGULATOR RUTR"/>
    <property type="match status" value="1"/>
</dbReference>
<gene>
    <name evidence="4" type="ORF">HC031_02365</name>
</gene>
<comment type="caution">
    <text evidence="4">The sequence shown here is derived from an EMBL/GenBank/DDBJ whole genome shotgun (WGS) entry which is preliminary data.</text>
</comment>
<sequence>MVQSGGAPRCARDRILDTAFRMFYAHGPRGVGVDTVIAESGVAKATLYKYFPRKDDLVLAYLDKVDQVWFGQLRAAARAAGDDPRDQLVGMFDALASACRSEGYHGCAFINTAAEFEPGSDVHARTVEHKNVVRAWVTDLARRAGADDPERLARQLTLLLDGGLAAGVLDADPVTPDATRAAARVLVDAACSG</sequence>
<accession>A0ABX0XRP5</accession>
<proteinExistence type="predicted"/>
<evidence type="ECO:0000313" key="5">
    <source>
        <dbReference type="Proteomes" id="UP000722989"/>
    </source>
</evidence>
<evidence type="ECO:0000256" key="2">
    <source>
        <dbReference type="PROSITE-ProRule" id="PRU00335"/>
    </source>
</evidence>
<dbReference type="PANTHER" id="PTHR30055:SF200">
    <property type="entry name" value="HTH-TYPE TRANSCRIPTIONAL REPRESSOR BDCR"/>
    <property type="match status" value="1"/>
</dbReference>
<dbReference type="PROSITE" id="PS50977">
    <property type="entry name" value="HTH_TETR_2"/>
    <property type="match status" value="1"/>
</dbReference>
<reference evidence="4 5" key="1">
    <citation type="submission" date="2020-03" db="EMBL/GenBank/DDBJ databases">
        <title>WGS of the type strain of Planosporangium spp.</title>
        <authorList>
            <person name="Thawai C."/>
        </authorList>
    </citation>
    <scope>NUCLEOTIDE SEQUENCE [LARGE SCALE GENOMIC DNA]</scope>
    <source>
        <strain evidence="4 5">TBRC 5610</strain>
    </source>
</reference>
<dbReference type="SUPFAM" id="SSF46689">
    <property type="entry name" value="Homeodomain-like"/>
    <property type="match status" value="1"/>
</dbReference>
<dbReference type="Proteomes" id="UP000722989">
    <property type="component" value="Unassembled WGS sequence"/>
</dbReference>
<dbReference type="InterPro" id="IPR001647">
    <property type="entry name" value="HTH_TetR"/>
</dbReference>
<evidence type="ECO:0000256" key="1">
    <source>
        <dbReference type="ARBA" id="ARBA00023125"/>
    </source>
</evidence>
<evidence type="ECO:0000313" key="4">
    <source>
        <dbReference type="EMBL" id="NJC68572.1"/>
    </source>
</evidence>
<protein>
    <submittedName>
        <fullName evidence="4">TetR/AcrR family transcriptional regulator</fullName>
    </submittedName>
</protein>
<keyword evidence="1 2" id="KW-0238">DNA-binding</keyword>
<organism evidence="4 5">
    <name type="scientific">Planosporangium thailandense</name>
    <dbReference type="NCBI Taxonomy" id="765197"/>
    <lineage>
        <taxon>Bacteria</taxon>
        <taxon>Bacillati</taxon>
        <taxon>Actinomycetota</taxon>
        <taxon>Actinomycetes</taxon>
        <taxon>Micromonosporales</taxon>
        <taxon>Micromonosporaceae</taxon>
        <taxon>Planosporangium</taxon>
    </lineage>
</organism>
<dbReference type="InterPro" id="IPR036271">
    <property type="entry name" value="Tet_transcr_reg_TetR-rel_C_sf"/>
</dbReference>
<dbReference type="Gene3D" id="1.10.357.10">
    <property type="entry name" value="Tetracycline Repressor, domain 2"/>
    <property type="match status" value="1"/>
</dbReference>
<keyword evidence="5" id="KW-1185">Reference proteome</keyword>
<feature type="DNA-binding region" description="H-T-H motif" evidence="2">
    <location>
        <begin position="32"/>
        <end position="51"/>
    </location>
</feature>
<dbReference type="PRINTS" id="PR00455">
    <property type="entry name" value="HTHTETR"/>
</dbReference>
<feature type="domain" description="HTH tetR-type" evidence="3">
    <location>
        <begin position="9"/>
        <end position="69"/>
    </location>
</feature>
<dbReference type="SUPFAM" id="SSF48498">
    <property type="entry name" value="Tetracyclin repressor-like, C-terminal domain"/>
    <property type="match status" value="1"/>
</dbReference>
<dbReference type="InterPro" id="IPR050109">
    <property type="entry name" value="HTH-type_TetR-like_transc_reg"/>
</dbReference>
<dbReference type="InterPro" id="IPR009057">
    <property type="entry name" value="Homeodomain-like_sf"/>
</dbReference>
<name>A0ABX0XRP5_9ACTN</name>
<evidence type="ECO:0000259" key="3">
    <source>
        <dbReference type="PROSITE" id="PS50977"/>
    </source>
</evidence>
<dbReference type="EMBL" id="JAATVY010000001">
    <property type="protein sequence ID" value="NJC68572.1"/>
    <property type="molecule type" value="Genomic_DNA"/>
</dbReference>
<dbReference type="Pfam" id="PF00440">
    <property type="entry name" value="TetR_N"/>
    <property type="match status" value="1"/>
</dbReference>